<protein>
    <submittedName>
        <fullName evidence="1">Uncharacterized protein</fullName>
    </submittedName>
</protein>
<proteinExistence type="predicted"/>
<evidence type="ECO:0000313" key="1">
    <source>
        <dbReference type="EMBL" id="GAI65203.1"/>
    </source>
</evidence>
<sequence>MRVITKKNILKMIGQLGHISRFQAYRRLKKRYSEIKAKEEAAYRFLPTRPLKIGIVGEIGTMLEPDINFDIVRKLQKMGANVHMSMTITDYLNEDTERGGKEDIKEARKLLTQELGGHGLQSICNTIYYG</sequence>
<feature type="non-terminal residue" evidence="1">
    <location>
        <position position="130"/>
    </location>
</feature>
<dbReference type="AlphaFoldDB" id="X1QAE8"/>
<name>X1QAE8_9ZZZZ</name>
<comment type="caution">
    <text evidence="1">The sequence shown here is derived from an EMBL/GenBank/DDBJ whole genome shotgun (WGS) entry which is preliminary data.</text>
</comment>
<dbReference type="EMBL" id="BARW01004637">
    <property type="protein sequence ID" value="GAI65203.1"/>
    <property type="molecule type" value="Genomic_DNA"/>
</dbReference>
<organism evidence="1">
    <name type="scientific">marine sediment metagenome</name>
    <dbReference type="NCBI Taxonomy" id="412755"/>
    <lineage>
        <taxon>unclassified sequences</taxon>
        <taxon>metagenomes</taxon>
        <taxon>ecological metagenomes</taxon>
    </lineage>
</organism>
<accession>X1QAE8</accession>
<reference evidence="1" key="1">
    <citation type="journal article" date="2014" name="Front. Microbiol.">
        <title>High frequency of phylogenetically diverse reductive dehalogenase-homologous genes in deep subseafloor sedimentary metagenomes.</title>
        <authorList>
            <person name="Kawai M."/>
            <person name="Futagami T."/>
            <person name="Toyoda A."/>
            <person name="Takaki Y."/>
            <person name="Nishi S."/>
            <person name="Hori S."/>
            <person name="Arai W."/>
            <person name="Tsubouchi T."/>
            <person name="Morono Y."/>
            <person name="Uchiyama I."/>
            <person name="Ito T."/>
            <person name="Fujiyama A."/>
            <person name="Inagaki F."/>
            <person name="Takami H."/>
        </authorList>
    </citation>
    <scope>NUCLEOTIDE SEQUENCE</scope>
    <source>
        <strain evidence="1">Expedition CK06-06</strain>
    </source>
</reference>
<gene>
    <name evidence="1" type="ORF">S12H4_10708</name>
</gene>